<feature type="transmembrane region" description="Helical" evidence="1">
    <location>
        <begin position="15"/>
        <end position="36"/>
    </location>
</feature>
<name>A0A0W0VG16_9GAMM</name>
<evidence type="ECO:0000313" key="2">
    <source>
        <dbReference type="EMBL" id="KTD19063.1"/>
    </source>
</evidence>
<protein>
    <recommendedName>
        <fullName evidence="4">Transmembrane protein</fullName>
    </recommendedName>
</protein>
<dbReference type="EMBL" id="LNYJ01000003">
    <property type="protein sequence ID" value="KTD19063.1"/>
    <property type="molecule type" value="Genomic_DNA"/>
</dbReference>
<proteinExistence type="predicted"/>
<reference evidence="2 3" key="1">
    <citation type="submission" date="2015-11" db="EMBL/GenBank/DDBJ databases">
        <title>Genomic analysis of 38 Legionella species identifies large and diverse effector repertoires.</title>
        <authorList>
            <person name="Burstein D."/>
            <person name="Amaro F."/>
            <person name="Zusman T."/>
            <person name="Lifshitz Z."/>
            <person name="Cohen O."/>
            <person name="Gilbert J.A."/>
            <person name="Pupko T."/>
            <person name="Shuman H.A."/>
            <person name="Segal G."/>
        </authorList>
    </citation>
    <scope>NUCLEOTIDE SEQUENCE [LARGE SCALE GENOMIC DNA]</scope>
    <source>
        <strain evidence="2 3">BL-540</strain>
    </source>
</reference>
<accession>A0A0W0VG16</accession>
<keyword evidence="1" id="KW-0812">Transmembrane</keyword>
<gene>
    <name evidence="2" type="ORF">Ljor_0286</name>
</gene>
<sequence>MYKELIASIINNPALVSGFIGVILGFFSSLLTSIYVQRSVNKRERQQLLLSKLEELYLITERMNFQFFSDLIRVQKKWDRVPFTSNYDLEPSPLNLFEMLLNIYFQEYKSTSASALRQFYKSRDDFTKAVNSVYSAGVLDDSEKEKKFIELGLLLNQLRSSLSNIQQEISLLAKKNFY</sequence>
<evidence type="ECO:0008006" key="4">
    <source>
        <dbReference type="Google" id="ProtNLM"/>
    </source>
</evidence>
<keyword evidence="1" id="KW-1133">Transmembrane helix</keyword>
<dbReference type="Proteomes" id="UP000055035">
    <property type="component" value="Unassembled WGS sequence"/>
</dbReference>
<keyword evidence="3" id="KW-1185">Reference proteome</keyword>
<organism evidence="2 3">
    <name type="scientific">Legionella jordanis</name>
    <dbReference type="NCBI Taxonomy" id="456"/>
    <lineage>
        <taxon>Bacteria</taxon>
        <taxon>Pseudomonadati</taxon>
        <taxon>Pseudomonadota</taxon>
        <taxon>Gammaproteobacteria</taxon>
        <taxon>Legionellales</taxon>
        <taxon>Legionellaceae</taxon>
        <taxon>Legionella</taxon>
    </lineage>
</organism>
<dbReference type="AlphaFoldDB" id="A0A0W0VG16"/>
<keyword evidence="1" id="KW-0472">Membrane</keyword>
<comment type="caution">
    <text evidence="2">The sequence shown here is derived from an EMBL/GenBank/DDBJ whole genome shotgun (WGS) entry which is preliminary data.</text>
</comment>
<evidence type="ECO:0000256" key="1">
    <source>
        <dbReference type="SAM" id="Phobius"/>
    </source>
</evidence>
<evidence type="ECO:0000313" key="3">
    <source>
        <dbReference type="Proteomes" id="UP000055035"/>
    </source>
</evidence>
<dbReference type="RefSeq" id="WP_058469861.1">
    <property type="nucleotide sequence ID" value="NZ_CAAAIC010000005.1"/>
</dbReference>
<dbReference type="PATRIC" id="fig|456.5.peg.304"/>